<accession>A0ABS7SFK4</accession>
<gene>
    <name evidence="2" type="ORF">KCQ71_23580</name>
</gene>
<reference evidence="2 3" key="1">
    <citation type="submission" date="2021-04" db="EMBL/GenBank/DDBJ databases">
        <title>Ruania sp. nov., isolated from sandy soil of mangrove forest.</title>
        <authorList>
            <person name="Ge X."/>
            <person name="Huang R."/>
            <person name="Liu W."/>
        </authorList>
    </citation>
    <scope>NUCLEOTIDE SEQUENCE [LARGE SCALE GENOMIC DNA]</scope>
    <source>
        <strain evidence="2 3">N2-46</strain>
    </source>
</reference>
<protein>
    <submittedName>
        <fullName evidence="2">Uncharacterized protein</fullName>
    </submittedName>
</protein>
<proteinExistence type="predicted"/>
<comment type="caution">
    <text evidence="2">The sequence shown here is derived from an EMBL/GenBank/DDBJ whole genome shotgun (WGS) entry which is preliminary data.</text>
</comment>
<evidence type="ECO:0000313" key="2">
    <source>
        <dbReference type="EMBL" id="MBZ2199146.1"/>
    </source>
</evidence>
<dbReference type="EMBL" id="JAGSHT010000023">
    <property type="protein sequence ID" value="MBZ2199146.1"/>
    <property type="molecule type" value="Genomic_DNA"/>
</dbReference>
<dbReference type="RefSeq" id="WP_223411141.1">
    <property type="nucleotide sequence ID" value="NZ_JAGSHT010000023.1"/>
</dbReference>
<evidence type="ECO:0000313" key="3">
    <source>
        <dbReference type="Proteomes" id="UP000826651"/>
    </source>
</evidence>
<dbReference type="Proteomes" id="UP000826651">
    <property type="component" value="Unassembled WGS sequence"/>
</dbReference>
<sequence length="311" mass="34232">MRTWHPIETTLVPGPARRSSRQPAAPVLAPRTPQDVLALQRLGGNRLATLAVQRGKQLSSGTNPDLGLAGRLELKTSKDRARLVTRKKWNALSKKMAGKYHGYRKYAAIHHRNLMNDLGKDELVLLLRLRNKVALADPLGRHYAAIENKSKRLRQTAQHRTELLGEAVAAEKVKTYIPDAVMLVGFAAGAGIDQLWFSKAQKAYFVVEAKGPGAKLTHNRFAVRGVGAGGGALLQMSDAWVADRIPRLKTQHPQILERIRKHCRLKVVNGTLTAKAGNPGKYTLQGLVITASWNQQDAPVGNSMKKLAYTF</sequence>
<name>A0ABS7SFK4_9MICO</name>
<keyword evidence="3" id="KW-1185">Reference proteome</keyword>
<feature type="region of interest" description="Disordered" evidence="1">
    <location>
        <begin position="1"/>
        <end position="28"/>
    </location>
</feature>
<organism evidence="2 3">
    <name type="scientific">Occultella gossypii</name>
    <dbReference type="NCBI Taxonomy" id="2800820"/>
    <lineage>
        <taxon>Bacteria</taxon>
        <taxon>Bacillati</taxon>
        <taxon>Actinomycetota</taxon>
        <taxon>Actinomycetes</taxon>
        <taxon>Micrococcales</taxon>
        <taxon>Ruaniaceae</taxon>
        <taxon>Occultella</taxon>
    </lineage>
</organism>
<evidence type="ECO:0000256" key="1">
    <source>
        <dbReference type="SAM" id="MobiDB-lite"/>
    </source>
</evidence>